<reference evidence="2" key="1">
    <citation type="submission" date="2013-04" db="UniProtKB">
        <authorList>
            <consortium name="EnsemblPlants"/>
        </authorList>
    </citation>
    <scope>IDENTIFICATION</scope>
</reference>
<feature type="chain" id="PRO_5003773293" description="Secreted protein" evidence="1">
    <location>
        <begin position="22"/>
        <end position="76"/>
    </location>
</feature>
<keyword evidence="1" id="KW-0732">Signal</keyword>
<dbReference type="Gramene" id="OB02G16560.1">
    <property type="protein sequence ID" value="OB02G16560.1"/>
    <property type="gene ID" value="OB02G16560"/>
</dbReference>
<keyword evidence="3" id="KW-1185">Reference proteome</keyword>
<dbReference type="HOGENOM" id="CLU_2661796_0_0_1"/>
<accession>J3LAI9</accession>
<organism evidence="2">
    <name type="scientific">Oryza brachyantha</name>
    <name type="common">malo sina</name>
    <dbReference type="NCBI Taxonomy" id="4533"/>
    <lineage>
        <taxon>Eukaryota</taxon>
        <taxon>Viridiplantae</taxon>
        <taxon>Streptophyta</taxon>
        <taxon>Embryophyta</taxon>
        <taxon>Tracheophyta</taxon>
        <taxon>Spermatophyta</taxon>
        <taxon>Magnoliopsida</taxon>
        <taxon>Liliopsida</taxon>
        <taxon>Poales</taxon>
        <taxon>Poaceae</taxon>
        <taxon>BOP clade</taxon>
        <taxon>Oryzoideae</taxon>
        <taxon>Oryzeae</taxon>
        <taxon>Oryzinae</taxon>
        <taxon>Oryza</taxon>
    </lineage>
</organism>
<name>J3LAI9_ORYBR</name>
<dbReference type="Proteomes" id="UP000006038">
    <property type="component" value="Unassembled WGS sequence"/>
</dbReference>
<protein>
    <recommendedName>
        <fullName evidence="4">Secreted protein</fullName>
    </recommendedName>
</protein>
<evidence type="ECO:0000256" key="1">
    <source>
        <dbReference type="SAM" id="SignalP"/>
    </source>
</evidence>
<evidence type="ECO:0008006" key="4">
    <source>
        <dbReference type="Google" id="ProtNLM"/>
    </source>
</evidence>
<evidence type="ECO:0000313" key="2">
    <source>
        <dbReference type="EnsemblPlants" id="OB02G16560.1"/>
    </source>
</evidence>
<evidence type="ECO:0000313" key="3">
    <source>
        <dbReference type="Proteomes" id="UP000006038"/>
    </source>
</evidence>
<sequence length="76" mass="8682">MKMRCIVLGSVRYLLIRHTVAQTSVELSSPAILSLQSCSGLFVKFYNFIIGYKSWNSELYSHVPSINLRNTFIILL</sequence>
<feature type="signal peptide" evidence="1">
    <location>
        <begin position="1"/>
        <end position="21"/>
    </location>
</feature>
<proteinExistence type="predicted"/>
<dbReference type="AlphaFoldDB" id="J3LAI9"/>
<dbReference type="EnsemblPlants" id="OB02G16560.1">
    <property type="protein sequence ID" value="OB02G16560.1"/>
    <property type="gene ID" value="OB02G16560"/>
</dbReference>